<dbReference type="InterPro" id="IPR011335">
    <property type="entry name" value="Restrct_endonuc-II-like"/>
</dbReference>
<evidence type="ECO:0000259" key="16">
    <source>
        <dbReference type="PROSITE" id="PS51198"/>
    </source>
</evidence>
<protein>
    <recommendedName>
        <fullName evidence="12">DNA 3'-5' helicase</fullName>
        <ecNumber evidence="12">5.6.2.4</ecNumber>
    </recommendedName>
</protein>
<dbReference type="RefSeq" id="WP_092591940.1">
    <property type="nucleotide sequence ID" value="NZ_FMWL01000014.1"/>
</dbReference>
<evidence type="ECO:0000256" key="13">
    <source>
        <dbReference type="ARBA" id="ARBA00048988"/>
    </source>
</evidence>
<dbReference type="PANTHER" id="PTHR11070">
    <property type="entry name" value="UVRD / RECB / PCRA DNA HELICASE FAMILY MEMBER"/>
    <property type="match status" value="1"/>
</dbReference>
<feature type="region of interest" description="Disordered" evidence="15">
    <location>
        <begin position="1"/>
        <end position="35"/>
    </location>
</feature>
<dbReference type="Gene3D" id="3.40.50.300">
    <property type="entry name" value="P-loop containing nucleotide triphosphate hydrolases"/>
    <property type="match status" value="4"/>
</dbReference>
<dbReference type="AlphaFoldDB" id="A0A1G5S3B7"/>
<evidence type="ECO:0000256" key="6">
    <source>
        <dbReference type="ARBA" id="ARBA00022839"/>
    </source>
</evidence>
<keyword evidence="6" id="KW-0269">Exonuclease</keyword>
<evidence type="ECO:0000256" key="15">
    <source>
        <dbReference type="SAM" id="MobiDB-lite"/>
    </source>
</evidence>
<evidence type="ECO:0000256" key="4">
    <source>
        <dbReference type="ARBA" id="ARBA00022801"/>
    </source>
</evidence>
<evidence type="ECO:0000259" key="17">
    <source>
        <dbReference type="PROSITE" id="PS51217"/>
    </source>
</evidence>
<evidence type="ECO:0000256" key="9">
    <source>
        <dbReference type="ARBA" id="ARBA00023204"/>
    </source>
</evidence>
<comment type="catalytic activity">
    <reaction evidence="13">
        <text>ATP + H2O = ADP + phosphate + H(+)</text>
        <dbReference type="Rhea" id="RHEA:13065"/>
        <dbReference type="ChEBI" id="CHEBI:15377"/>
        <dbReference type="ChEBI" id="CHEBI:15378"/>
        <dbReference type="ChEBI" id="CHEBI:30616"/>
        <dbReference type="ChEBI" id="CHEBI:43474"/>
        <dbReference type="ChEBI" id="CHEBI:456216"/>
        <dbReference type="EC" id="5.6.2.4"/>
    </reaction>
</comment>
<keyword evidence="4 14" id="KW-0378">Hydrolase</keyword>
<keyword evidence="19" id="KW-1185">Reference proteome</keyword>
<keyword evidence="3" id="KW-0227">DNA damage</keyword>
<dbReference type="GO" id="GO:0016887">
    <property type="term" value="F:ATP hydrolysis activity"/>
    <property type="evidence" value="ECO:0007669"/>
    <property type="project" value="RHEA"/>
</dbReference>
<accession>A0A1G5S3B7</accession>
<feature type="domain" description="UvrD-like helicase C-terminal" evidence="17">
    <location>
        <begin position="534"/>
        <end position="839"/>
    </location>
</feature>
<evidence type="ECO:0000256" key="2">
    <source>
        <dbReference type="ARBA" id="ARBA00022741"/>
    </source>
</evidence>
<dbReference type="InterPro" id="IPR027417">
    <property type="entry name" value="P-loop_NTPase"/>
</dbReference>
<sequence length="1257" mass="140712">MSQSESNAKVHDKAVNIEVNIENNKDSSKDNNNNEVRWTEAQDNAIRARNANLLVSAAAGSGKTAVLVERILRLISEDHIPIKNMLIVTFTSAAAGEMRTRIVRALSKKLREPGAEVEWLRAQLEGAGSAYIMTLHAFCNDLVRKHFYKVDMDPSFRVGDAALLNALREEAAMMTLESAYEAMTPDFNEFIEAFSGNRTDEKIEGLLWEVHSFIQSQPAPEAWLVSQTQALEADRAENSHWLRSLLKMISEELSALTESYEEALALCHHPCGPQAYLPAVEADLALLEDLKARIEEGYAAGYQTLAGVKFEKLKAVRIQEGDQLSAELKTAVQERRDMVKDYVKRLSKHFFSQGPEALDASISKLLPGTRALCQLVLALEENYSALKKEAGVIDFYDLEHLAIEILKDSEIAEMNRNKFEHIFLDEYQDSNLVQETVIRSIAREDNVFLVGDVKQSIYKFRLADPTLFMDKLNSFSRSPSAKDRIIDLSANFRSRPELLERVNGFFWRVMSLSLGEVSYDVHARLNPGLIFPQLSIPSLSLTLIDTGKMPSGDSLEASEAQNGADELDVSDPELEEALSYMKNAELEAHVIAGMIRETLKVDLFDPKNQVTRPPRFRDIVILMRSPKAAAETYVQVLSQYGLPVRADGVGARISSFEMQAALSLLKVIDNSRLDLDLLTVMRSPIGGFTTDELALIRRKVPEGTFRDAAQVAASEAEDLGEGVGDQGLSARLRKFFSRLEAWSSCAKYERMGDFMWRLLIDTGLLEYARAMPEGELRAAQLMKLVERAAAYEASLRGDLQGFIHAIEESDASEFGAEVPKNMAEDEDFIRIISVHKSKGLEFPIVFLADTGKKFNMRDSYGDLLLHKDLGVALKEIDAERRTYRTSLPQLAIQKAIEREALSEELRILYVALTRAVDRLYVTGATKFAERALANYSRGCLPFAMGQAKCPLDWMGAYAVGESPGAASRWDYEVVSAKDVIRAQTFEPDSRRNLDDLLAEAKAMSLDDAVIRRLDSGRRLEGVAANQFAALPSKVSVTELKALESFGQSGLNREMTLEVLYKPELTEAPRFVAQESTAAAGAARGSAFHTMLQYMDFSKMADKTPVERSAILEKEKERLVSEGRLLKEMAEVLSLDALAGFFEHDLFERLLRAPKVERERAFVLKRGTGPDFSMIQGIIDLYFEDEQGLVLVDYKTDRLYGPEAVTTMRKRYGTQLRLYAEALQRLTGRAPEAAWLYAAHLKQWIDIELTGREKEATF</sequence>
<dbReference type="GO" id="GO:0003677">
    <property type="term" value="F:DNA binding"/>
    <property type="evidence" value="ECO:0007669"/>
    <property type="project" value="UniProtKB-KW"/>
</dbReference>
<dbReference type="STRING" id="1120920.SAMN03080599_02464"/>
<keyword evidence="1" id="KW-0540">Nuclease</keyword>
<evidence type="ECO:0000313" key="18">
    <source>
        <dbReference type="EMBL" id="SCZ80823.1"/>
    </source>
</evidence>
<dbReference type="NCBIfam" id="TIGR02785">
    <property type="entry name" value="addA_Gpos"/>
    <property type="match status" value="1"/>
</dbReference>
<dbReference type="InterPro" id="IPR000212">
    <property type="entry name" value="DNA_helicase_UvrD/REP"/>
</dbReference>
<dbReference type="EMBL" id="FMWL01000014">
    <property type="protein sequence ID" value="SCZ80823.1"/>
    <property type="molecule type" value="Genomic_DNA"/>
</dbReference>
<evidence type="ECO:0000256" key="7">
    <source>
        <dbReference type="ARBA" id="ARBA00022840"/>
    </source>
</evidence>
<dbReference type="SUPFAM" id="SSF52980">
    <property type="entry name" value="Restriction endonuclease-like"/>
    <property type="match status" value="1"/>
</dbReference>
<dbReference type="GO" id="GO:0005829">
    <property type="term" value="C:cytosol"/>
    <property type="evidence" value="ECO:0007669"/>
    <property type="project" value="TreeGrafter"/>
</dbReference>
<feature type="domain" description="UvrD-like helicase ATP-binding" evidence="16">
    <location>
        <begin position="36"/>
        <end position="495"/>
    </location>
</feature>
<evidence type="ECO:0000313" key="19">
    <source>
        <dbReference type="Proteomes" id="UP000199208"/>
    </source>
</evidence>
<keyword evidence="10" id="KW-0413">Isomerase</keyword>
<evidence type="ECO:0000256" key="3">
    <source>
        <dbReference type="ARBA" id="ARBA00022763"/>
    </source>
</evidence>
<dbReference type="Gene3D" id="3.90.320.10">
    <property type="match status" value="1"/>
</dbReference>
<gene>
    <name evidence="18" type="ORF">SAMN03080599_02464</name>
</gene>
<feature type="binding site" evidence="14">
    <location>
        <begin position="57"/>
        <end position="64"/>
    </location>
    <ligand>
        <name>ATP</name>
        <dbReference type="ChEBI" id="CHEBI:30616"/>
    </ligand>
</feature>
<dbReference type="Proteomes" id="UP000199208">
    <property type="component" value="Unassembled WGS sequence"/>
</dbReference>
<evidence type="ECO:0000256" key="5">
    <source>
        <dbReference type="ARBA" id="ARBA00022806"/>
    </source>
</evidence>
<name>A0A1G5S3B7_9FIRM</name>
<evidence type="ECO:0000256" key="1">
    <source>
        <dbReference type="ARBA" id="ARBA00022722"/>
    </source>
</evidence>
<evidence type="ECO:0000256" key="8">
    <source>
        <dbReference type="ARBA" id="ARBA00023125"/>
    </source>
</evidence>
<dbReference type="GO" id="GO:0004527">
    <property type="term" value="F:exonuclease activity"/>
    <property type="evidence" value="ECO:0007669"/>
    <property type="project" value="UniProtKB-KW"/>
</dbReference>
<keyword evidence="8" id="KW-0238">DNA-binding</keyword>
<dbReference type="GO" id="GO:0033202">
    <property type="term" value="C:DNA helicase complex"/>
    <property type="evidence" value="ECO:0007669"/>
    <property type="project" value="TreeGrafter"/>
</dbReference>
<dbReference type="SUPFAM" id="SSF52540">
    <property type="entry name" value="P-loop containing nucleoside triphosphate hydrolases"/>
    <property type="match status" value="1"/>
</dbReference>
<dbReference type="OrthoDB" id="9810135at2"/>
<organism evidence="18 19">
    <name type="scientific">Acidaminobacter hydrogenoformans DSM 2784</name>
    <dbReference type="NCBI Taxonomy" id="1120920"/>
    <lineage>
        <taxon>Bacteria</taxon>
        <taxon>Bacillati</taxon>
        <taxon>Bacillota</taxon>
        <taxon>Clostridia</taxon>
        <taxon>Peptostreptococcales</taxon>
        <taxon>Acidaminobacteraceae</taxon>
        <taxon>Acidaminobacter</taxon>
    </lineage>
</organism>
<dbReference type="GO" id="GO:0005524">
    <property type="term" value="F:ATP binding"/>
    <property type="evidence" value="ECO:0007669"/>
    <property type="project" value="UniProtKB-UniRule"/>
</dbReference>
<dbReference type="InterPro" id="IPR011604">
    <property type="entry name" value="PDDEXK-like_dom_sf"/>
</dbReference>
<keyword evidence="9" id="KW-0234">DNA repair</keyword>
<dbReference type="Pfam" id="PF00580">
    <property type="entry name" value="UvrD-helicase"/>
    <property type="match status" value="1"/>
</dbReference>
<dbReference type="InterPro" id="IPR038726">
    <property type="entry name" value="PDDEXK_AddAB-type"/>
</dbReference>
<dbReference type="GO" id="GO:0000725">
    <property type="term" value="P:recombinational repair"/>
    <property type="evidence" value="ECO:0007669"/>
    <property type="project" value="TreeGrafter"/>
</dbReference>
<comment type="catalytic activity">
    <reaction evidence="11">
        <text>Couples ATP hydrolysis with the unwinding of duplex DNA by translocating in the 3'-5' direction.</text>
        <dbReference type="EC" id="5.6.2.4"/>
    </reaction>
</comment>
<dbReference type="InterPro" id="IPR014017">
    <property type="entry name" value="DNA_helicase_UvrD-like_C"/>
</dbReference>
<dbReference type="InterPro" id="IPR014152">
    <property type="entry name" value="AddA"/>
</dbReference>
<dbReference type="InterPro" id="IPR014016">
    <property type="entry name" value="UvrD-like_ATP-bd"/>
</dbReference>
<proteinExistence type="predicted"/>
<dbReference type="PANTHER" id="PTHR11070:SF48">
    <property type="entry name" value="ATP-DEPENDENT HELICASE_NUCLEASE SUBUNIT A"/>
    <property type="match status" value="1"/>
</dbReference>
<dbReference type="GO" id="GO:0006302">
    <property type="term" value="P:double-strand break repair"/>
    <property type="evidence" value="ECO:0007669"/>
    <property type="project" value="InterPro"/>
</dbReference>
<evidence type="ECO:0000256" key="11">
    <source>
        <dbReference type="ARBA" id="ARBA00034617"/>
    </source>
</evidence>
<evidence type="ECO:0000256" key="10">
    <source>
        <dbReference type="ARBA" id="ARBA00023235"/>
    </source>
</evidence>
<keyword evidence="5 14" id="KW-0347">Helicase</keyword>
<evidence type="ECO:0000256" key="12">
    <source>
        <dbReference type="ARBA" id="ARBA00034808"/>
    </source>
</evidence>
<dbReference type="EC" id="5.6.2.4" evidence="12"/>
<dbReference type="GO" id="GO:0043138">
    <property type="term" value="F:3'-5' DNA helicase activity"/>
    <property type="evidence" value="ECO:0007669"/>
    <property type="project" value="UniProtKB-EC"/>
</dbReference>
<dbReference type="PROSITE" id="PS51198">
    <property type="entry name" value="UVRD_HELICASE_ATP_BIND"/>
    <property type="match status" value="1"/>
</dbReference>
<keyword evidence="2 14" id="KW-0547">Nucleotide-binding</keyword>
<dbReference type="Pfam" id="PF12705">
    <property type="entry name" value="PDDEXK_1"/>
    <property type="match status" value="1"/>
</dbReference>
<evidence type="ECO:0000256" key="14">
    <source>
        <dbReference type="PROSITE-ProRule" id="PRU00560"/>
    </source>
</evidence>
<keyword evidence="7 14" id="KW-0067">ATP-binding</keyword>
<reference evidence="18 19" key="1">
    <citation type="submission" date="2016-10" db="EMBL/GenBank/DDBJ databases">
        <authorList>
            <person name="de Groot N.N."/>
        </authorList>
    </citation>
    <scope>NUCLEOTIDE SEQUENCE [LARGE SCALE GENOMIC DNA]</scope>
    <source>
        <strain evidence="18 19">DSM 2784</strain>
    </source>
</reference>
<dbReference type="Pfam" id="PF13361">
    <property type="entry name" value="UvrD_C"/>
    <property type="match status" value="1"/>
</dbReference>
<dbReference type="PROSITE" id="PS51217">
    <property type="entry name" value="UVRD_HELICASE_CTER"/>
    <property type="match status" value="1"/>
</dbReference>